<sequence>MVSEELLKTLQNRRSIYPIEYTDEKISEEELKLLLEAANWAPTHKKTEPWRFKIVQGEGKERLKEFMKRVYVQSTSPEKLSERKLNDMAEKCDKSQAIILISFIDTGKVPEWEELASTAMAVQNMWLMCGTLNIGSYWSSPANIIANMDEFTPMQEGEKCVGIFYLGKATKRERLAERKPIEDKVVFINH</sequence>
<gene>
    <name evidence="2" type="ordered locus">Weevi_1130</name>
</gene>
<dbReference type="GO" id="GO:0016491">
    <property type="term" value="F:oxidoreductase activity"/>
    <property type="evidence" value="ECO:0007669"/>
    <property type="project" value="InterPro"/>
</dbReference>
<dbReference type="InterPro" id="IPR000415">
    <property type="entry name" value="Nitroreductase-like"/>
</dbReference>
<dbReference type="HOGENOM" id="CLU_070764_5_1_10"/>
<dbReference type="PANTHER" id="PTHR43821">
    <property type="entry name" value="NAD(P)H NITROREDUCTASE YDJA-RELATED"/>
    <property type="match status" value="1"/>
</dbReference>
<dbReference type="EMBL" id="CP002455">
    <property type="protein sequence ID" value="ADX67839.1"/>
    <property type="molecule type" value="Genomic_DNA"/>
</dbReference>
<organism evidence="2 3">
    <name type="scientific">Weeksella virosa (strain ATCC 43766 / DSM 16922 / JCM 21250 / CCUG 30538 / CDC 9751 / IAM 14551 / NBRC 16016 / NCTC 11634 / CL345/78)</name>
    <dbReference type="NCBI Taxonomy" id="865938"/>
    <lineage>
        <taxon>Bacteria</taxon>
        <taxon>Pseudomonadati</taxon>
        <taxon>Bacteroidota</taxon>
        <taxon>Flavobacteriia</taxon>
        <taxon>Flavobacteriales</taxon>
        <taxon>Weeksellaceae</taxon>
        <taxon>Weeksella</taxon>
    </lineage>
</organism>
<name>F0P2K0_WEEVC</name>
<feature type="domain" description="Nitroreductase" evidence="1">
    <location>
        <begin position="11"/>
        <end position="168"/>
    </location>
</feature>
<dbReference type="SUPFAM" id="SSF55469">
    <property type="entry name" value="FMN-dependent nitroreductase-like"/>
    <property type="match status" value="1"/>
</dbReference>
<accession>F0P2K0</accession>
<reference evidence="3" key="2">
    <citation type="journal article" date="2011" name="Stand. Genomic Sci.">
        <title>Complete genome sequence of Weeksella virosa type strain (9751T).</title>
        <authorList>
            <person name="Lang E."/>
            <person name="Teshima H."/>
            <person name="Lucas S."/>
            <person name="Lapidus A."/>
            <person name="Hammon N."/>
            <person name="Deshpande S."/>
            <person name="Nolan M."/>
            <person name="Cheng J."/>
            <person name="Pitluck S."/>
            <person name="Liolios K."/>
            <person name="Pagani I."/>
            <person name="Mikhailova N."/>
            <person name="Ivanova N."/>
            <person name="Mavromatis K."/>
            <person name="Pati A."/>
            <person name="Tapia R."/>
            <person name="Han C."/>
            <person name="Goodwin L."/>
            <person name="Chen A."/>
            <person name="Palaniappan K."/>
            <person name="Land M."/>
            <person name="Hauser L."/>
            <person name="Chang Y."/>
            <person name="Jeffries C."/>
            <person name="Brambilla E."/>
            <person name="Kopitz M."/>
            <person name="Rohde M."/>
            <person name="Goker M."/>
            <person name="Tindall B."/>
            <person name="Detter J."/>
            <person name="Woyke T."/>
            <person name="Bristow J."/>
            <person name="Eisen J."/>
            <person name="Markowitz V."/>
            <person name="Hugenholtz P."/>
            <person name="Klenk H."/>
            <person name="Kyrpides N."/>
        </authorList>
    </citation>
    <scope>NUCLEOTIDE SEQUENCE [LARGE SCALE GENOMIC DNA]</scope>
    <source>
        <strain evidence="3">ATCC 43766 / DSM 16922 / JCM 21250 / NBRC 16016 / NCTC 11634 / CL345/78</strain>
    </source>
</reference>
<dbReference type="RefSeq" id="WP_013598229.1">
    <property type="nucleotide sequence ID" value="NC_015144.1"/>
</dbReference>
<dbReference type="Gene3D" id="3.40.109.10">
    <property type="entry name" value="NADH Oxidase"/>
    <property type="match status" value="1"/>
</dbReference>
<protein>
    <submittedName>
        <fullName evidence="2">Nitroreductase</fullName>
    </submittedName>
</protein>
<dbReference type="InterPro" id="IPR052530">
    <property type="entry name" value="NAD(P)H_nitroreductase"/>
</dbReference>
<dbReference type="KEGG" id="wvi:Weevi_1130"/>
<reference evidence="2 3" key="1">
    <citation type="journal article" date="2011" name="Stand. Genomic Sci.">
        <title>Complete genome sequence of Weeksella virosa type strain (9751).</title>
        <authorList>
            <person name="Lang E."/>
            <person name="Teshima H."/>
            <person name="Lucas S."/>
            <person name="Lapidus A."/>
            <person name="Hammon N."/>
            <person name="Deshpande S."/>
            <person name="Nolan M."/>
            <person name="Cheng J.F."/>
            <person name="Pitluck S."/>
            <person name="Liolios K."/>
            <person name="Pagani I."/>
            <person name="Mikhailova N."/>
            <person name="Ivanova N."/>
            <person name="Mavromatis K."/>
            <person name="Pati A."/>
            <person name="Tapia R."/>
            <person name="Han C."/>
            <person name="Goodwin L."/>
            <person name="Chen A."/>
            <person name="Palaniappan K."/>
            <person name="Land M."/>
            <person name="Hauser L."/>
            <person name="Chang Y.J."/>
            <person name="Jeffries C.D."/>
            <person name="Brambilla E.M."/>
            <person name="Kopitz M."/>
            <person name="Rohde M."/>
            <person name="Goker M."/>
            <person name="Tindall B.J."/>
            <person name="Detter J.C."/>
            <person name="Woyke T."/>
            <person name="Bristow J."/>
            <person name="Eisen J.A."/>
            <person name="Markowitz V."/>
            <person name="Hugenholtz P."/>
            <person name="Klenk H.P."/>
            <person name="Kyrpides N.C."/>
        </authorList>
    </citation>
    <scope>NUCLEOTIDE SEQUENCE [LARGE SCALE GENOMIC DNA]</scope>
    <source>
        <strain evidence="3">ATCC 43766 / DSM 16922 / JCM 21250 / NBRC 16016 / NCTC 11634 / CL345/78</strain>
    </source>
</reference>
<dbReference type="eggNOG" id="COG0778">
    <property type="taxonomic scope" value="Bacteria"/>
</dbReference>
<evidence type="ECO:0000313" key="3">
    <source>
        <dbReference type="Proteomes" id="UP000008641"/>
    </source>
</evidence>
<dbReference type="Proteomes" id="UP000008641">
    <property type="component" value="Chromosome"/>
</dbReference>
<proteinExistence type="predicted"/>
<dbReference type="InterPro" id="IPR029479">
    <property type="entry name" value="Nitroreductase"/>
</dbReference>
<dbReference type="Pfam" id="PF00881">
    <property type="entry name" value="Nitroreductase"/>
    <property type="match status" value="1"/>
</dbReference>
<evidence type="ECO:0000259" key="1">
    <source>
        <dbReference type="Pfam" id="PF00881"/>
    </source>
</evidence>
<dbReference type="STRING" id="865938.Weevi_1130"/>
<dbReference type="PANTHER" id="PTHR43821:SF1">
    <property type="entry name" value="NAD(P)H NITROREDUCTASE YDJA-RELATED"/>
    <property type="match status" value="1"/>
</dbReference>
<keyword evidence="3" id="KW-1185">Reference proteome</keyword>
<dbReference type="OrthoDB" id="9804207at2"/>
<dbReference type="AlphaFoldDB" id="F0P2K0"/>
<evidence type="ECO:0000313" key="2">
    <source>
        <dbReference type="EMBL" id="ADX67839.1"/>
    </source>
</evidence>